<protein>
    <submittedName>
        <fullName evidence="1">Uncharacterized protein</fullName>
    </submittedName>
</protein>
<sequence>MRIETEMGEDESDIQRLTKPSWSMKDYIWVSEALRSALSVGQ</sequence>
<evidence type="ECO:0000313" key="2">
    <source>
        <dbReference type="Proteomes" id="UP000009097"/>
    </source>
</evidence>
<evidence type="ECO:0000313" key="1">
    <source>
        <dbReference type="EMBL" id="KNA95839.1"/>
    </source>
</evidence>
<dbReference type="KEGG" id="fox:FOXG_18050"/>
<gene>
    <name evidence="1" type="ORF">FOXG_18050</name>
</gene>
<name>A0A0J9UA27_FUSO4</name>
<dbReference type="AlphaFoldDB" id="A0A0J9UA27"/>
<proteinExistence type="predicted"/>
<reference evidence="1" key="2">
    <citation type="journal article" date="2010" name="Nature">
        <title>Comparative genomics reveals mobile pathogenicity chromosomes in Fusarium.</title>
        <authorList>
            <person name="Ma L.J."/>
            <person name="van der Does H.C."/>
            <person name="Borkovich K.A."/>
            <person name="Coleman J.J."/>
            <person name="Daboussi M.J."/>
            <person name="Di Pietro A."/>
            <person name="Dufresne M."/>
            <person name="Freitag M."/>
            <person name="Grabherr M."/>
            <person name="Henrissat B."/>
            <person name="Houterman P.M."/>
            <person name="Kang S."/>
            <person name="Shim W.B."/>
            <person name="Woloshuk C."/>
            <person name="Xie X."/>
            <person name="Xu J.R."/>
            <person name="Antoniw J."/>
            <person name="Baker S.E."/>
            <person name="Bluhm B.H."/>
            <person name="Breakspear A."/>
            <person name="Brown D.W."/>
            <person name="Butchko R.A."/>
            <person name="Chapman S."/>
            <person name="Coulson R."/>
            <person name="Coutinho P.M."/>
            <person name="Danchin E.G."/>
            <person name="Diener A."/>
            <person name="Gale L.R."/>
            <person name="Gardiner D.M."/>
            <person name="Goff S."/>
            <person name="Hammond-Kosack K.E."/>
            <person name="Hilburn K."/>
            <person name="Hua-Van A."/>
            <person name="Jonkers W."/>
            <person name="Kazan K."/>
            <person name="Kodira C.D."/>
            <person name="Koehrsen M."/>
            <person name="Kumar L."/>
            <person name="Lee Y.H."/>
            <person name="Li L."/>
            <person name="Manners J.M."/>
            <person name="Miranda-Saavedra D."/>
            <person name="Mukherjee M."/>
            <person name="Park G."/>
            <person name="Park J."/>
            <person name="Park S.Y."/>
            <person name="Proctor R.H."/>
            <person name="Regev A."/>
            <person name="Ruiz-Roldan M.C."/>
            <person name="Sain D."/>
            <person name="Sakthikumar S."/>
            <person name="Sykes S."/>
            <person name="Schwartz D.C."/>
            <person name="Turgeon B.G."/>
            <person name="Wapinski I."/>
            <person name="Yoder O."/>
            <person name="Young S."/>
            <person name="Zeng Q."/>
            <person name="Zhou S."/>
            <person name="Galagan J."/>
            <person name="Cuomo C.A."/>
            <person name="Kistler H.C."/>
            <person name="Rep M."/>
        </authorList>
    </citation>
    <scope>NUCLEOTIDE SEQUENCE [LARGE SCALE GENOMIC DNA]</scope>
    <source>
        <strain evidence="1">4287</strain>
    </source>
</reference>
<dbReference type="RefSeq" id="XP_018233885.1">
    <property type="nucleotide sequence ID" value="XM_018398091.1"/>
</dbReference>
<dbReference type="EMBL" id="DS231696">
    <property type="protein sequence ID" value="KNA95839.1"/>
    <property type="molecule type" value="Genomic_DNA"/>
</dbReference>
<organism evidence="1 2">
    <name type="scientific">Fusarium oxysporum f. sp. lycopersici (strain 4287 / CBS 123668 / FGSC 9935 / NRRL 34936)</name>
    <name type="common">Fusarium vascular wilt of tomato</name>
    <dbReference type="NCBI Taxonomy" id="426428"/>
    <lineage>
        <taxon>Eukaryota</taxon>
        <taxon>Fungi</taxon>
        <taxon>Dikarya</taxon>
        <taxon>Ascomycota</taxon>
        <taxon>Pezizomycotina</taxon>
        <taxon>Sordariomycetes</taxon>
        <taxon>Hypocreomycetidae</taxon>
        <taxon>Hypocreales</taxon>
        <taxon>Nectriaceae</taxon>
        <taxon>Fusarium</taxon>
        <taxon>Fusarium oxysporum species complex</taxon>
    </lineage>
</organism>
<dbReference type="VEuPathDB" id="FungiDB:FOXG_18050"/>
<dbReference type="Proteomes" id="UP000009097">
    <property type="component" value="Unassembled WGS sequence"/>
</dbReference>
<reference evidence="1" key="1">
    <citation type="submission" date="2007-04" db="EMBL/GenBank/DDBJ databases">
        <authorList>
            <consortium name="The Broad Institute Genome Sequencing Platform"/>
            <person name="Birren B."/>
            <person name="Lander E."/>
            <person name="Galagan J."/>
            <person name="Nusbaum C."/>
            <person name="Devon K."/>
            <person name="Ma L.-J."/>
            <person name="Jaffe D."/>
            <person name="Butler J."/>
            <person name="Alvarez P."/>
            <person name="Gnerre S."/>
            <person name="Grabherr M."/>
            <person name="Kleber M."/>
            <person name="Mauceli E."/>
            <person name="Brockman W."/>
            <person name="MacCallum I.A."/>
            <person name="Young S."/>
            <person name="LaButti K."/>
            <person name="DeCaprio D."/>
            <person name="Crawford M."/>
            <person name="Koehrsen M."/>
            <person name="Engels R."/>
            <person name="Montgomery P."/>
            <person name="Pearson M."/>
            <person name="Howarth C."/>
            <person name="Larson L."/>
            <person name="White J."/>
            <person name="O'Leary S."/>
            <person name="Kodira C."/>
            <person name="Zeng Q."/>
            <person name="Yandava C."/>
            <person name="Alvarado L."/>
            <person name="Kistler C."/>
            <person name="Shim W.-B."/>
            <person name="Kang S."/>
            <person name="Woloshuk C."/>
        </authorList>
    </citation>
    <scope>NUCLEOTIDE SEQUENCE</scope>
    <source>
        <strain evidence="1">4287</strain>
    </source>
</reference>
<accession>A0A0J9UA27</accession>
<dbReference type="GeneID" id="28958756"/>